<evidence type="ECO:0000313" key="5">
    <source>
        <dbReference type="EMBL" id="KAJ2851556.1"/>
    </source>
</evidence>
<name>A0A9W8I9S4_9FUNG</name>
<protein>
    <recommendedName>
        <fullName evidence="4">Transcription factor TFIIB cyclin-like domain-containing protein</fullName>
    </recommendedName>
</protein>
<feature type="domain" description="Transcription factor TFIIB cyclin-like" evidence="4">
    <location>
        <begin position="324"/>
        <end position="400"/>
    </location>
</feature>
<dbReference type="InterPro" id="IPR013150">
    <property type="entry name" value="TFIIB_cyclin"/>
</dbReference>
<dbReference type="PRINTS" id="PR00685">
    <property type="entry name" value="TIFACTORIIB"/>
</dbReference>
<sequence length="547" mass="60100">METVNTHRTASRMALSNLLNSTSVSPLLQAVDEVEPAQANGSIADMQTCPDTIGGGKCASGLFQPPSSLANHPPVNYYQEYEHAPVSDLDGPRSKHQAEAGIQPDIVYSMPPLMAYSALSKDHSKGYISSTMEPAIYNLGEFDYAAPVLPPPPQMYDESFGSKLFDKHYSPNMAIKHSHISDKAQMPVSPRNFDYEDLDDDEDDDDMEPVAKDRADEMLSGAAYRRAETFGSSLAPPIKAPLDKKRRAATFSGNSPKRLKSQESFAAIQPLQLVVSSPAKPAPRIDVSSPEKPSAAALAEEKKKDAQAKASYPDGKVPLVDWKSLDIPESIWVEAQDLYDQIKTVKAVQNRQPIRMKHAILAALIVSLCREHNYPRTIAQICTASNVSKHEIHLYLRLMKQVLGKRYTLPQRASPSAFIQRWVSVLELPEWVASVSTQVFDRADRMAIVQGKSPPSICATSMWLVIWCYNHRHALYQLGFDLPKDTVINSSCVPCVPGLLPSSPSLSCTQYSVSKNGSVGIPTMSGILKCFIPNLQALVSGLLDEHL</sequence>
<comment type="caution">
    <text evidence="5">The sequence shown here is derived from an EMBL/GenBank/DDBJ whole genome shotgun (WGS) entry which is preliminary data.</text>
</comment>
<evidence type="ECO:0000256" key="1">
    <source>
        <dbReference type="ARBA" id="ARBA00023015"/>
    </source>
</evidence>
<feature type="domain" description="Transcription factor TFIIB cyclin-like" evidence="4">
    <location>
        <begin position="413"/>
        <end position="473"/>
    </location>
</feature>
<keyword evidence="1" id="KW-0805">Transcription regulation</keyword>
<keyword evidence="2" id="KW-0804">Transcription</keyword>
<dbReference type="GO" id="GO:0017025">
    <property type="term" value="F:TBP-class protein binding"/>
    <property type="evidence" value="ECO:0007669"/>
    <property type="project" value="InterPro"/>
</dbReference>
<dbReference type="EMBL" id="JANBUW010000011">
    <property type="protein sequence ID" value="KAJ2851556.1"/>
    <property type="molecule type" value="Genomic_DNA"/>
</dbReference>
<dbReference type="PANTHER" id="PTHR11618:SF13">
    <property type="entry name" value="TRANSCRIPTION INITIATION FACTOR IIB"/>
    <property type="match status" value="1"/>
</dbReference>
<keyword evidence="6" id="KW-1185">Reference proteome</keyword>
<dbReference type="Gene3D" id="1.10.472.10">
    <property type="entry name" value="Cyclin-like"/>
    <property type="match status" value="2"/>
</dbReference>
<dbReference type="GO" id="GO:0070897">
    <property type="term" value="P:transcription preinitiation complex assembly"/>
    <property type="evidence" value="ECO:0007669"/>
    <property type="project" value="InterPro"/>
</dbReference>
<dbReference type="CDD" id="cd00043">
    <property type="entry name" value="CYCLIN_SF"/>
    <property type="match status" value="1"/>
</dbReference>
<dbReference type="Pfam" id="PF00382">
    <property type="entry name" value="TFIIB"/>
    <property type="match status" value="2"/>
</dbReference>
<gene>
    <name evidence="5" type="ORF">IWW36_001040</name>
</gene>
<organism evidence="5 6">
    <name type="scientific">Coemansia brasiliensis</name>
    <dbReference type="NCBI Taxonomy" id="2650707"/>
    <lineage>
        <taxon>Eukaryota</taxon>
        <taxon>Fungi</taxon>
        <taxon>Fungi incertae sedis</taxon>
        <taxon>Zoopagomycota</taxon>
        <taxon>Kickxellomycotina</taxon>
        <taxon>Kickxellomycetes</taxon>
        <taxon>Kickxellales</taxon>
        <taxon>Kickxellaceae</taxon>
        <taxon>Coemansia</taxon>
    </lineage>
</organism>
<dbReference type="InterPro" id="IPR000812">
    <property type="entry name" value="TFIIB"/>
</dbReference>
<dbReference type="InterPro" id="IPR036915">
    <property type="entry name" value="Cyclin-like_sf"/>
</dbReference>
<dbReference type="GO" id="GO:0097550">
    <property type="term" value="C:transcription preinitiation complex"/>
    <property type="evidence" value="ECO:0007669"/>
    <property type="project" value="TreeGrafter"/>
</dbReference>
<feature type="region of interest" description="Disordered" evidence="3">
    <location>
        <begin position="279"/>
        <end position="310"/>
    </location>
</feature>
<accession>A0A9W8I9S4</accession>
<dbReference type="AlphaFoldDB" id="A0A9W8I9S4"/>
<proteinExistence type="predicted"/>
<dbReference type="SUPFAM" id="SSF47954">
    <property type="entry name" value="Cyclin-like"/>
    <property type="match status" value="2"/>
</dbReference>
<evidence type="ECO:0000256" key="2">
    <source>
        <dbReference type="ARBA" id="ARBA00023163"/>
    </source>
</evidence>
<evidence type="ECO:0000256" key="3">
    <source>
        <dbReference type="SAM" id="MobiDB-lite"/>
    </source>
</evidence>
<dbReference type="PANTHER" id="PTHR11618">
    <property type="entry name" value="TRANSCRIPTION INITIATION FACTOR IIB-RELATED"/>
    <property type="match status" value="1"/>
</dbReference>
<reference evidence="5" key="1">
    <citation type="submission" date="2022-07" db="EMBL/GenBank/DDBJ databases">
        <title>Phylogenomic reconstructions and comparative analyses of Kickxellomycotina fungi.</title>
        <authorList>
            <person name="Reynolds N.K."/>
            <person name="Stajich J.E."/>
            <person name="Barry K."/>
            <person name="Grigoriev I.V."/>
            <person name="Crous P."/>
            <person name="Smith M.E."/>
        </authorList>
    </citation>
    <scope>NUCLEOTIDE SEQUENCE</scope>
    <source>
        <strain evidence="5">NRRL 1566</strain>
    </source>
</reference>
<evidence type="ECO:0000259" key="4">
    <source>
        <dbReference type="Pfam" id="PF00382"/>
    </source>
</evidence>
<feature type="compositionally biased region" description="Low complexity" evidence="3">
    <location>
        <begin position="288"/>
        <end position="298"/>
    </location>
</feature>
<evidence type="ECO:0000313" key="6">
    <source>
        <dbReference type="Proteomes" id="UP001139887"/>
    </source>
</evidence>
<dbReference type="Proteomes" id="UP001139887">
    <property type="component" value="Unassembled WGS sequence"/>
</dbReference>
<dbReference type="OrthoDB" id="25790at2759"/>
<dbReference type="GO" id="GO:0005634">
    <property type="term" value="C:nucleus"/>
    <property type="evidence" value="ECO:0007669"/>
    <property type="project" value="TreeGrafter"/>
</dbReference>